<dbReference type="NCBIfam" id="TIGR03831">
    <property type="entry name" value="YgiT_finger"/>
    <property type="match status" value="1"/>
</dbReference>
<proteinExistence type="predicted"/>
<dbReference type="CDD" id="cd12870">
    <property type="entry name" value="MqsA"/>
    <property type="match status" value="1"/>
</dbReference>
<dbReference type="AlphaFoldDB" id="A0A9E7PMT2"/>
<name>A0A9E7PMT2_9EURY</name>
<organism evidence="1 2">
    <name type="scientific">Methanoplanus endosymbiosus</name>
    <dbReference type="NCBI Taxonomy" id="33865"/>
    <lineage>
        <taxon>Archaea</taxon>
        <taxon>Methanobacteriati</taxon>
        <taxon>Methanobacteriota</taxon>
        <taxon>Stenosarchaea group</taxon>
        <taxon>Methanomicrobia</taxon>
        <taxon>Methanomicrobiales</taxon>
        <taxon>Methanomicrobiaceae</taxon>
        <taxon>Methanoplanus</taxon>
    </lineage>
</organism>
<dbReference type="EMBL" id="CP096115">
    <property type="protein sequence ID" value="UUX93124.1"/>
    <property type="molecule type" value="Genomic_DNA"/>
</dbReference>
<evidence type="ECO:0000313" key="1">
    <source>
        <dbReference type="EMBL" id="UUX93124.1"/>
    </source>
</evidence>
<accession>A0A9E7PMT2</accession>
<dbReference type="InterPro" id="IPR022453">
    <property type="entry name" value="Znf_MqsA-type"/>
</dbReference>
<dbReference type="Proteomes" id="UP001060368">
    <property type="component" value="Chromosome"/>
</dbReference>
<sequence>MIPDRCSYCKGKLNTKKTEFIAESGEKIIVIREIPAYICNQCKEAYFTPEISRKIDEIMKRLPQ</sequence>
<dbReference type="KEGG" id="mend:L6E24_03100"/>
<dbReference type="GeneID" id="74306649"/>
<dbReference type="RefSeq" id="WP_257743264.1">
    <property type="nucleotide sequence ID" value="NZ_CP096115.1"/>
</dbReference>
<keyword evidence="2" id="KW-1185">Reference proteome</keyword>
<evidence type="ECO:0000313" key="2">
    <source>
        <dbReference type="Proteomes" id="UP001060368"/>
    </source>
</evidence>
<reference evidence="1" key="1">
    <citation type="submission" date="2022-04" db="EMBL/GenBank/DDBJ databases">
        <title>Complete genome of Methanoplanus endosymbiosus DSM 3599.</title>
        <authorList>
            <person name="Chen S.-C."/>
            <person name="You Y.-T."/>
            <person name="Zhou Y.-Z."/>
            <person name="Lai M.-C."/>
        </authorList>
    </citation>
    <scope>NUCLEOTIDE SEQUENCE</scope>
    <source>
        <strain evidence="1">DSM 3599</strain>
    </source>
</reference>
<dbReference type="Gene3D" id="3.10.20.860">
    <property type="match status" value="1"/>
</dbReference>
<gene>
    <name evidence="1" type="ORF">L6E24_03100</name>
</gene>
<protein>
    <submittedName>
        <fullName evidence="1">Type II toxin-antitoxin system MqsA family antitoxin</fullName>
    </submittedName>
</protein>